<comment type="caution">
    <text evidence="2">The sequence shown here is derived from an EMBL/GenBank/DDBJ whole genome shotgun (WGS) entry which is preliminary data.</text>
</comment>
<evidence type="ECO:0000256" key="1">
    <source>
        <dbReference type="SAM" id="MobiDB-lite"/>
    </source>
</evidence>
<accession>A0A9N9NI64</accession>
<feature type="compositionally biased region" description="Low complexity" evidence="1">
    <location>
        <begin position="62"/>
        <end position="74"/>
    </location>
</feature>
<gene>
    <name evidence="2" type="ORF">FMOSSE_LOCUS15736</name>
</gene>
<evidence type="ECO:0000313" key="3">
    <source>
        <dbReference type="Proteomes" id="UP000789375"/>
    </source>
</evidence>
<feature type="region of interest" description="Disordered" evidence="1">
    <location>
        <begin position="1"/>
        <end position="74"/>
    </location>
</feature>
<organism evidence="2 3">
    <name type="scientific">Funneliformis mosseae</name>
    <name type="common">Endomycorrhizal fungus</name>
    <name type="synonym">Glomus mosseae</name>
    <dbReference type="NCBI Taxonomy" id="27381"/>
    <lineage>
        <taxon>Eukaryota</taxon>
        <taxon>Fungi</taxon>
        <taxon>Fungi incertae sedis</taxon>
        <taxon>Mucoromycota</taxon>
        <taxon>Glomeromycotina</taxon>
        <taxon>Glomeromycetes</taxon>
        <taxon>Glomerales</taxon>
        <taxon>Glomeraceae</taxon>
        <taxon>Funneliformis</taxon>
    </lineage>
</organism>
<feature type="non-terminal residue" evidence="2">
    <location>
        <position position="74"/>
    </location>
</feature>
<reference evidence="2" key="1">
    <citation type="submission" date="2021-06" db="EMBL/GenBank/DDBJ databases">
        <authorList>
            <person name="Kallberg Y."/>
            <person name="Tangrot J."/>
            <person name="Rosling A."/>
        </authorList>
    </citation>
    <scope>NUCLEOTIDE SEQUENCE</scope>
    <source>
        <strain evidence="2">87-6 pot B 2015</strain>
    </source>
</reference>
<dbReference type="Proteomes" id="UP000789375">
    <property type="component" value="Unassembled WGS sequence"/>
</dbReference>
<feature type="compositionally biased region" description="Basic and acidic residues" evidence="1">
    <location>
        <begin position="22"/>
        <end position="51"/>
    </location>
</feature>
<protein>
    <submittedName>
        <fullName evidence="2">865_t:CDS:1</fullName>
    </submittedName>
</protein>
<feature type="non-terminal residue" evidence="2">
    <location>
        <position position="1"/>
    </location>
</feature>
<keyword evidence="3" id="KW-1185">Reference proteome</keyword>
<proteinExistence type="predicted"/>
<dbReference type="EMBL" id="CAJVPP010017553">
    <property type="protein sequence ID" value="CAG8732944.1"/>
    <property type="molecule type" value="Genomic_DNA"/>
</dbReference>
<dbReference type="AlphaFoldDB" id="A0A9N9NI64"/>
<name>A0A9N9NI64_FUNMO</name>
<evidence type="ECO:0000313" key="2">
    <source>
        <dbReference type="EMBL" id="CAG8732944.1"/>
    </source>
</evidence>
<sequence>GDKGVTLNHGPLEGKSPLPASDDDKAPAPEDGKPEDDKAQVPADDKPKDGKAPAPTDGKALATAKTPTATPSPA</sequence>